<gene>
    <name evidence="1" type="ORF">METZ01_LOCUS480510</name>
</gene>
<protein>
    <submittedName>
        <fullName evidence="1">Uncharacterized protein</fullName>
    </submittedName>
</protein>
<evidence type="ECO:0000313" key="1">
    <source>
        <dbReference type="EMBL" id="SVE27656.1"/>
    </source>
</evidence>
<dbReference type="EMBL" id="UINC01206156">
    <property type="protein sequence ID" value="SVE27656.1"/>
    <property type="molecule type" value="Genomic_DNA"/>
</dbReference>
<reference evidence="1" key="1">
    <citation type="submission" date="2018-05" db="EMBL/GenBank/DDBJ databases">
        <authorList>
            <person name="Lanie J.A."/>
            <person name="Ng W.-L."/>
            <person name="Kazmierczak K.M."/>
            <person name="Andrzejewski T.M."/>
            <person name="Davidsen T.M."/>
            <person name="Wayne K.J."/>
            <person name="Tettelin H."/>
            <person name="Glass J.I."/>
            <person name="Rusch D."/>
            <person name="Podicherti R."/>
            <person name="Tsui H.-C.T."/>
            <person name="Winkler M.E."/>
        </authorList>
    </citation>
    <scope>NUCLEOTIDE SEQUENCE</scope>
</reference>
<organism evidence="1">
    <name type="scientific">marine metagenome</name>
    <dbReference type="NCBI Taxonomy" id="408172"/>
    <lineage>
        <taxon>unclassified sequences</taxon>
        <taxon>metagenomes</taxon>
        <taxon>ecological metagenomes</taxon>
    </lineage>
</organism>
<dbReference type="AlphaFoldDB" id="A0A383C5D9"/>
<proteinExistence type="predicted"/>
<sequence>MKQVVYFPEIEQAVVTVAGHPIGF</sequence>
<accession>A0A383C5D9</accession>
<name>A0A383C5D9_9ZZZZ</name>